<keyword evidence="2" id="KW-0378">Hydrolase</keyword>
<dbReference type="NCBIfam" id="TIGR01876">
    <property type="entry name" value="cas_Cas5d"/>
    <property type="match status" value="1"/>
</dbReference>
<keyword evidence="4" id="KW-1185">Reference proteome</keyword>
<dbReference type="PIRSF" id="PIRSF029950">
    <property type="entry name" value="Cas_CT1134"/>
    <property type="match status" value="1"/>
</dbReference>
<dbReference type="Gene3D" id="3.30.70.2660">
    <property type="match status" value="1"/>
</dbReference>
<organism evidence="3 4">
    <name type="scientific">Akkermansia biwaensis</name>
    <dbReference type="NCBI Taxonomy" id="2946555"/>
    <lineage>
        <taxon>Bacteria</taxon>
        <taxon>Pseudomonadati</taxon>
        <taxon>Verrucomicrobiota</taxon>
        <taxon>Verrucomicrobiia</taxon>
        <taxon>Verrucomicrobiales</taxon>
        <taxon>Akkermansiaceae</taxon>
        <taxon>Akkermansia</taxon>
    </lineage>
</organism>
<dbReference type="Pfam" id="PF09704">
    <property type="entry name" value="Cas_Cas5d"/>
    <property type="match status" value="1"/>
</dbReference>
<dbReference type="CDD" id="cd09752">
    <property type="entry name" value="Cas5_I-C"/>
    <property type="match status" value="1"/>
</dbReference>
<protein>
    <recommendedName>
        <fullName evidence="2">pre-crRNA processing endonuclease</fullName>
        <ecNumber evidence="2">3.1.-.-</ecNumber>
    </recommendedName>
</protein>
<evidence type="ECO:0000256" key="2">
    <source>
        <dbReference type="PIRNR" id="PIRNR029950"/>
    </source>
</evidence>
<keyword evidence="1 2" id="KW-0051">Antiviral defense</keyword>
<keyword evidence="2" id="KW-0540">Nuclease</keyword>
<keyword evidence="2" id="KW-0694">RNA-binding</keyword>
<dbReference type="NCBIfam" id="TIGR02593">
    <property type="entry name" value="CRISPR_cas5"/>
    <property type="match status" value="1"/>
</dbReference>
<dbReference type="InterPro" id="IPR010155">
    <property type="entry name" value="CRISPR-assoc_prot_Cas5d"/>
</dbReference>
<evidence type="ECO:0000313" key="4">
    <source>
        <dbReference type="Proteomes" id="UP001062263"/>
    </source>
</evidence>
<dbReference type="InterPro" id="IPR021124">
    <property type="entry name" value="CRISPR-assoc_prot_Cas5"/>
</dbReference>
<dbReference type="EC" id="3.1.-.-" evidence="2"/>
<evidence type="ECO:0000256" key="1">
    <source>
        <dbReference type="ARBA" id="ARBA00023118"/>
    </source>
</evidence>
<dbReference type="EMBL" id="AP025943">
    <property type="protein sequence ID" value="BDL44891.1"/>
    <property type="molecule type" value="Genomic_DNA"/>
</dbReference>
<gene>
    <name evidence="3" type="ORF">Abiwalacus_24650</name>
</gene>
<comment type="similarity">
    <text evidence="2">Belongs to the CRISPR-associated protein Cas5 family. Subtype I-C/Dvulg subfamily.</text>
</comment>
<accession>A0ABN6QJR9</accession>
<dbReference type="Proteomes" id="UP001062263">
    <property type="component" value="Chromosome"/>
</dbReference>
<evidence type="ECO:0000313" key="3">
    <source>
        <dbReference type="EMBL" id="BDL44891.1"/>
    </source>
</evidence>
<reference evidence="3" key="1">
    <citation type="submission" date="2022-06" db="EMBL/GenBank/DDBJ databases">
        <title>Akkermansia biwalacus sp. nov., an anaerobic mucin-degrading bacterium isolated from human intestine.</title>
        <authorList>
            <person name="Kobayashi Y."/>
            <person name="Inoue S."/>
            <person name="Kawahara T."/>
            <person name="Kohda N."/>
        </authorList>
    </citation>
    <scope>NUCLEOTIDE SEQUENCE</scope>
    <source>
        <strain evidence="3">WON2089</strain>
    </source>
</reference>
<dbReference type="InterPro" id="IPR013422">
    <property type="entry name" value="CRISPR-assoc_prot_Cas5_N"/>
</dbReference>
<dbReference type="RefSeq" id="WP_215435090.1">
    <property type="nucleotide sequence ID" value="NZ_AP025943.1"/>
</dbReference>
<name>A0ABN6QJR9_9BACT</name>
<comment type="function">
    <text evidence="2">CRISPR (clustered regularly interspaced short palindromic repeat) is an adaptive immune system that provides protection against mobile genetic elements (viruses, transposable elements and conjugative plasmids). CRISPR clusters contain spacers, sequences complementary to antecedent mobile elements, and target invading nucleic acids. CRISPR clusters are transcribed and processed into CRISPR RNA (crRNA).</text>
</comment>
<proteinExistence type="inferred from homology"/>
<sequence length="238" mass="27619">MSKGFKLRVWGDYACFTRPELKSERVSYEVMTPSAAIGILSAIYWKPQICWRIDRIHVLNPIYTIQVRRNELEGKIPSPKAALIKEGGEAELGIYIEKDRKQRASTILKKVDYVIEAHFDLCHRNEEDKLHAEAKHAEIFHRRASRGQCFHQPYFGNREFPVNFELLEDDFIPESHLPEDQKNRPLGMMLHEIVYIPDKKGKIKSGLDGSMLTARPHFFRAELKDGILEVPSLQQTVY</sequence>
<keyword evidence="2" id="KW-0255">Endonuclease</keyword>